<protein>
    <submittedName>
        <fullName evidence="1">Uncharacterized protein</fullName>
    </submittedName>
</protein>
<comment type="caution">
    <text evidence="1">The sequence shown here is derived from an EMBL/GenBank/DDBJ whole genome shotgun (WGS) entry which is preliminary data.</text>
</comment>
<dbReference type="EMBL" id="LOEE01000032">
    <property type="protein sequence ID" value="KXG75597.1"/>
    <property type="molecule type" value="Genomic_DNA"/>
</dbReference>
<dbReference type="Proteomes" id="UP000070456">
    <property type="component" value="Unassembled WGS sequence"/>
</dbReference>
<evidence type="ECO:0000313" key="2">
    <source>
        <dbReference type="Proteomes" id="UP000070456"/>
    </source>
</evidence>
<proteinExistence type="predicted"/>
<reference evidence="1 2" key="1">
    <citation type="submission" date="2015-12" db="EMBL/GenBank/DDBJ databases">
        <title>Draft genome sequence of the thermoanaerobe Thermotalea metallivorans, an isolate from the runoff channel of the Great Artesian Basin, Australia.</title>
        <authorList>
            <person name="Patel B.K."/>
        </authorList>
    </citation>
    <scope>NUCLEOTIDE SEQUENCE [LARGE SCALE GENOMIC DNA]</scope>
    <source>
        <strain evidence="1 2">B2-1</strain>
    </source>
</reference>
<organism evidence="1 2">
    <name type="scientific">Thermotalea metallivorans</name>
    <dbReference type="NCBI Taxonomy" id="520762"/>
    <lineage>
        <taxon>Bacteria</taxon>
        <taxon>Bacillati</taxon>
        <taxon>Bacillota</taxon>
        <taxon>Clostridia</taxon>
        <taxon>Peptostreptococcales</taxon>
        <taxon>Thermotaleaceae</taxon>
        <taxon>Thermotalea</taxon>
    </lineage>
</organism>
<name>A0A140L4X2_9FIRM</name>
<dbReference type="RefSeq" id="WP_068556191.1">
    <property type="nucleotide sequence ID" value="NZ_LOEE01000032.1"/>
</dbReference>
<dbReference type="AlphaFoldDB" id="A0A140L4X2"/>
<keyword evidence="2" id="KW-1185">Reference proteome</keyword>
<accession>A0A140L4X2</accession>
<evidence type="ECO:0000313" key="1">
    <source>
        <dbReference type="EMBL" id="KXG75597.1"/>
    </source>
</evidence>
<gene>
    <name evidence="1" type="ORF">AN619_15930</name>
</gene>
<dbReference type="STRING" id="520762.AN619_15930"/>
<sequence>MAKYYEMETPVTVITEKGEFRYYKEAKRLQVSKPKWKDMNDEVRMGKTVTLDLNGFKGNEDLKALLNQVLADLD</sequence>